<evidence type="ECO:0000256" key="5">
    <source>
        <dbReference type="ARBA" id="ARBA00022723"/>
    </source>
</evidence>
<comment type="similarity">
    <text evidence="1 11">Belongs to the PyrK family.</text>
</comment>
<organism evidence="15 16">
    <name type="scientific">Candidatus Gemmiger avicola</name>
    <dbReference type="NCBI Taxonomy" id="2838605"/>
    <lineage>
        <taxon>Bacteria</taxon>
        <taxon>Bacillati</taxon>
        <taxon>Bacillota</taxon>
        <taxon>Clostridia</taxon>
        <taxon>Eubacteriales</taxon>
        <taxon>Gemmiger</taxon>
    </lineage>
</organism>
<dbReference type="SUPFAM" id="SSF52343">
    <property type="entry name" value="Ferredoxin reductase-like, C-terminal NADP-linked domain"/>
    <property type="match status" value="1"/>
</dbReference>
<keyword evidence="10 11" id="KW-0411">Iron-sulfur</keyword>
<dbReference type="PANTHER" id="PTHR43513">
    <property type="entry name" value="DIHYDROOROTATE DEHYDROGENASE B (NAD(+)), ELECTRON TRANSFER SUBUNIT"/>
    <property type="match status" value="1"/>
</dbReference>
<feature type="binding site" evidence="11 13">
    <location>
        <position position="244"/>
    </location>
    <ligand>
        <name>[2Fe-2S] cluster</name>
        <dbReference type="ChEBI" id="CHEBI:190135"/>
    </ligand>
</feature>
<evidence type="ECO:0000313" key="16">
    <source>
        <dbReference type="Proteomes" id="UP000886803"/>
    </source>
</evidence>
<dbReference type="GO" id="GO:0046872">
    <property type="term" value="F:metal ion binding"/>
    <property type="evidence" value="ECO:0007669"/>
    <property type="project" value="UniProtKB-KW"/>
</dbReference>
<dbReference type="HAMAP" id="MF_01211">
    <property type="entry name" value="DHODB_Fe_S_bind"/>
    <property type="match status" value="1"/>
</dbReference>
<dbReference type="PANTHER" id="PTHR43513:SF3">
    <property type="entry name" value="DIHYDROOROTATE DEHYDROGENASE B (NAD(+)), ELECTRON TRANSFER SUBUNIT-RELATED"/>
    <property type="match status" value="1"/>
</dbReference>
<evidence type="ECO:0000256" key="8">
    <source>
        <dbReference type="ARBA" id="ARBA00022982"/>
    </source>
</evidence>
<sequence length="259" mass="27148">MHATNCKVTVRAQDIVAPDIRRLVVAWGEGEPQAFPHAGQFYMLRAWRADEAPLLSRPISVHDCDPAAKTLTFLYQVKGPGTEKLAALRPGDTMQLTGPCGNGFDTAAAAAAGRVAVVGGGIGVAPLLLLCKELSAAGPKPELYVGFRDEPYGLEAFLPYCGAISVATDSGAAGYHGLVTGILHPENFDLVLACGPTPMMRGVAALCKEKGVRCLVSLERKMACGLGACLGCTCQTKVGPRTVCKDGPVFSAEEVFDLD</sequence>
<dbReference type="InterPro" id="IPR012165">
    <property type="entry name" value="Cyt_c3_hydrogenase_gsu"/>
</dbReference>
<keyword evidence="5 11" id="KW-0479">Metal-binding</keyword>
<dbReference type="EMBL" id="DWYG01000092">
    <property type="protein sequence ID" value="HJB42009.1"/>
    <property type="molecule type" value="Genomic_DNA"/>
</dbReference>
<comment type="cofactor">
    <cofactor evidence="11">
        <name>[2Fe-2S] cluster</name>
        <dbReference type="ChEBI" id="CHEBI:190135"/>
    </cofactor>
    <text evidence="11">Binds 1 [2Fe-2S] cluster per subunit.</text>
</comment>
<feature type="binding site" evidence="11 13">
    <location>
        <position position="229"/>
    </location>
    <ligand>
        <name>[2Fe-2S] cluster</name>
        <dbReference type="ChEBI" id="CHEBI:190135"/>
    </ligand>
</feature>
<feature type="binding site" evidence="11 12">
    <location>
        <begin position="57"/>
        <end position="60"/>
    </location>
    <ligand>
        <name>FAD</name>
        <dbReference type="ChEBI" id="CHEBI:57692"/>
    </ligand>
</feature>
<keyword evidence="4 11" id="KW-0001">2Fe-2S</keyword>
<dbReference type="SUPFAM" id="SSF63380">
    <property type="entry name" value="Riboflavin synthase domain-like"/>
    <property type="match status" value="1"/>
</dbReference>
<keyword evidence="6 11" id="KW-0274">FAD</keyword>
<dbReference type="GO" id="GO:0009055">
    <property type="term" value="F:electron transfer activity"/>
    <property type="evidence" value="ECO:0007669"/>
    <property type="project" value="UniProtKB-UniRule"/>
</dbReference>
<keyword evidence="2 11" id="KW-0813">Transport</keyword>
<comment type="cofactor">
    <cofactor evidence="13">
        <name>[2Fe-2S] cluster</name>
        <dbReference type="ChEBI" id="CHEBI:190135"/>
    </cofactor>
    <text evidence="13">Binds 1 [2Fe-2S] cluster per subunit.</text>
</comment>
<feature type="binding site" evidence="11 12">
    <location>
        <begin position="81"/>
        <end position="82"/>
    </location>
    <ligand>
        <name>FAD</name>
        <dbReference type="ChEBI" id="CHEBI:57692"/>
    </ligand>
</feature>
<evidence type="ECO:0000256" key="11">
    <source>
        <dbReference type="HAMAP-Rule" id="MF_01211"/>
    </source>
</evidence>
<accession>A0A9D2M713</accession>
<dbReference type="Proteomes" id="UP000886803">
    <property type="component" value="Unassembled WGS sequence"/>
</dbReference>
<feature type="binding site" evidence="11 13">
    <location>
        <position position="224"/>
    </location>
    <ligand>
        <name>[2Fe-2S] cluster</name>
        <dbReference type="ChEBI" id="CHEBI:190135"/>
    </ligand>
</feature>
<dbReference type="NCBIfam" id="NF000798">
    <property type="entry name" value="PRK00054.1-3"/>
    <property type="match status" value="1"/>
</dbReference>
<gene>
    <name evidence="11" type="primary">pyrK</name>
    <name evidence="15" type="ORF">H9945_05855</name>
</gene>
<dbReference type="PROSITE" id="PS51384">
    <property type="entry name" value="FAD_FR"/>
    <property type="match status" value="1"/>
</dbReference>
<evidence type="ECO:0000256" key="13">
    <source>
        <dbReference type="PIRSR" id="PIRSR006816-2"/>
    </source>
</evidence>
<evidence type="ECO:0000256" key="2">
    <source>
        <dbReference type="ARBA" id="ARBA00022448"/>
    </source>
</evidence>
<dbReference type="Gene3D" id="3.40.50.80">
    <property type="entry name" value="Nucleotide-binding domain of ferredoxin-NADP reductase (FNR) module"/>
    <property type="match status" value="1"/>
</dbReference>
<dbReference type="InterPro" id="IPR039261">
    <property type="entry name" value="FNR_nucleotide-bd"/>
</dbReference>
<dbReference type="InterPro" id="IPR050353">
    <property type="entry name" value="PyrK_electron_transfer"/>
</dbReference>
<evidence type="ECO:0000259" key="14">
    <source>
        <dbReference type="PROSITE" id="PS51384"/>
    </source>
</evidence>
<dbReference type="GO" id="GO:0051537">
    <property type="term" value="F:2 iron, 2 sulfur cluster binding"/>
    <property type="evidence" value="ECO:0007669"/>
    <property type="project" value="UniProtKB-KW"/>
</dbReference>
<evidence type="ECO:0000256" key="6">
    <source>
        <dbReference type="ARBA" id="ARBA00022827"/>
    </source>
</evidence>
<reference evidence="15" key="2">
    <citation type="submission" date="2021-04" db="EMBL/GenBank/DDBJ databases">
        <authorList>
            <person name="Gilroy R."/>
        </authorList>
    </citation>
    <scope>NUCLEOTIDE SEQUENCE</scope>
    <source>
        <strain evidence="15">ChiBcec8-13705</strain>
    </source>
</reference>
<comment type="function">
    <text evidence="11">Responsible for channeling the electrons from the oxidation of dihydroorotate from the FMN redox center in the PyrD type B subunit to the ultimate electron acceptor NAD(+).</text>
</comment>
<dbReference type="InterPro" id="IPR017938">
    <property type="entry name" value="Riboflavin_synthase-like_b-brl"/>
</dbReference>
<evidence type="ECO:0000256" key="9">
    <source>
        <dbReference type="ARBA" id="ARBA00023004"/>
    </source>
</evidence>
<dbReference type="Gene3D" id="2.10.240.10">
    <property type="entry name" value="Dihydroorotate dehydrogenase, electron transfer subunit"/>
    <property type="match status" value="1"/>
</dbReference>
<dbReference type="InterPro" id="IPR037117">
    <property type="entry name" value="Dihydroorotate_DH_ele_sf"/>
</dbReference>
<dbReference type="InterPro" id="IPR019480">
    <property type="entry name" value="Dihydroorotate_DH_Fe-S-bd"/>
</dbReference>
<dbReference type="PIRSF" id="PIRSF006816">
    <property type="entry name" value="Cyc3_hyd_g"/>
    <property type="match status" value="1"/>
</dbReference>
<dbReference type="InterPro" id="IPR017927">
    <property type="entry name" value="FAD-bd_FR_type"/>
</dbReference>
<dbReference type="Gene3D" id="2.40.30.10">
    <property type="entry name" value="Translation factors"/>
    <property type="match status" value="1"/>
</dbReference>
<dbReference type="InterPro" id="IPR023455">
    <property type="entry name" value="Dihydroorotate_DHASE_ETsu"/>
</dbReference>
<keyword evidence="9 11" id="KW-0408">Iron</keyword>
<name>A0A9D2M713_9FIRM</name>
<reference evidence="15" key="1">
    <citation type="journal article" date="2021" name="PeerJ">
        <title>Extensive microbial diversity within the chicken gut microbiome revealed by metagenomics and culture.</title>
        <authorList>
            <person name="Gilroy R."/>
            <person name="Ravi A."/>
            <person name="Getino M."/>
            <person name="Pursley I."/>
            <person name="Horton D.L."/>
            <person name="Alikhan N.F."/>
            <person name="Baker D."/>
            <person name="Gharbi K."/>
            <person name="Hall N."/>
            <person name="Watson M."/>
            <person name="Adriaenssens E.M."/>
            <person name="Foster-Nyarko E."/>
            <person name="Jarju S."/>
            <person name="Secka A."/>
            <person name="Antonio M."/>
            <person name="Oren A."/>
            <person name="Chaudhuri R.R."/>
            <person name="La Ragione R."/>
            <person name="Hildebrand F."/>
            <person name="Pallen M.J."/>
        </authorList>
    </citation>
    <scope>NUCLEOTIDE SEQUENCE</scope>
    <source>
        <strain evidence="15">ChiBcec8-13705</strain>
    </source>
</reference>
<comment type="pathway">
    <text evidence="11">Pyrimidine metabolism; UMP biosynthesis via de novo pathway; orotate from (S)-dihydroorotate (NAD(+) route): step 1/1.</text>
</comment>
<dbReference type="AlphaFoldDB" id="A0A9D2M713"/>
<evidence type="ECO:0000256" key="10">
    <source>
        <dbReference type="ARBA" id="ARBA00023014"/>
    </source>
</evidence>
<feature type="binding site" evidence="11 12">
    <location>
        <begin position="74"/>
        <end position="76"/>
    </location>
    <ligand>
        <name>FAD</name>
        <dbReference type="ChEBI" id="CHEBI:57692"/>
    </ligand>
</feature>
<comment type="cofactor">
    <cofactor evidence="11 12">
        <name>FAD</name>
        <dbReference type="ChEBI" id="CHEBI:57692"/>
    </cofactor>
    <text evidence="11 12">Binds 1 FAD per subunit.</text>
</comment>
<feature type="domain" description="FAD-binding FR-type" evidence="14">
    <location>
        <begin position="1"/>
        <end position="106"/>
    </location>
</feature>
<evidence type="ECO:0000256" key="1">
    <source>
        <dbReference type="ARBA" id="ARBA00006422"/>
    </source>
</evidence>
<dbReference type="CDD" id="cd06218">
    <property type="entry name" value="DHOD_e_trans"/>
    <property type="match status" value="1"/>
</dbReference>
<comment type="caution">
    <text evidence="15">The sequence shown here is derived from an EMBL/GenBank/DDBJ whole genome shotgun (WGS) entry which is preliminary data.</text>
</comment>
<protein>
    <recommendedName>
        <fullName evidence="11">Dihydroorotate dehydrogenase B (NAD(+)), electron transfer subunit</fullName>
    </recommendedName>
    <alternativeName>
        <fullName evidence="11">Dihydroorotate oxidase B, electron transfer subunit</fullName>
    </alternativeName>
</protein>
<evidence type="ECO:0000256" key="7">
    <source>
        <dbReference type="ARBA" id="ARBA00022975"/>
    </source>
</evidence>
<proteinExistence type="inferred from homology"/>
<keyword evidence="8 11" id="KW-0249">Electron transport</keyword>
<dbReference type="GO" id="GO:0016491">
    <property type="term" value="F:oxidoreductase activity"/>
    <property type="evidence" value="ECO:0007669"/>
    <property type="project" value="InterPro"/>
</dbReference>
<evidence type="ECO:0000256" key="4">
    <source>
        <dbReference type="ARBA" id="ARBA00022714"/>
    </source>
</evidence>
<dbReference type="GO" id="GO:0050660">
    <property type="term" value="F:flavin adenine dinucleotide binding"/>
    <property type="evidence" value="ECO:0007669"/>
    <property type="project" value="InterPro"/>
</dbReference>
<keyword evidence="7 11" id="KW-0665">Pyrimidine biosynthesis</keyword>
<evidence type="ECO:0000256" key="3">
    <source>
        <dbReference type="ARBA" id="ARBA00022630"/>
    </source>
</evidence>
<evidence type="ECO:0000313" key="15">
    <source>
        <dbReference type="EMBL" id="HJB42009.1"/>
    </source>
</evidence>
<evidence type="ECO:0000256" key="12">
    <source>
        <dbReference type="PIRSR" id="PIRSR006816-1"/>
    </source>
</evidence>
<dbReference type="GO" id="GO:0044205">
    <property type="term" value="P:'de novo' UMP biosynthetic process"/>
    <property type="evidence" value="ECO:0007669"/>
    <property type="project" value="UniProtKB-UniRule"/>
</dbReference>
<comment type="subunit">
    <text evidence="11">Heterotetramer of 2 PyrK and 2 PyrD type B subunits.</text>
</comment>
<dbReference type="Pfam" id="PF10418">
    <property type="entry name" value="DHODB_Fe-S_bind"/>
    <property type="match status" value="1"/>
</dbReference>
<feature type="binding site" evidence="11 13">
    <location>
        <position position="232"/>
    </location>
    <ligand>
        <name>[2Fe-2S] cluster</name>
        <dbReference type="ChEBI" id="CHEBI:190135"/>
    </ligand>
</feature>
<keyword evidence="3 11" id="KW-0285">Flavoprotein</keyword>